<dbReference type="GO" id="GO:0005886">
    <property type="term" value="C:plasma membrane"/>
    <property type="evidence" value="ECO:0007669"/>
    <property type="project" value="TreeGrafter"/>
</dbReference>
<keyword evidence="6" id="KW-0732">Signal</keyword>
<feature type="transmembrane region" description="Helical" evidence="5">
    <location>
        <begin position="104"/>
        <end position="126"/>
    </location>
</feature>
<dbReference type="STRING" id="133381.A0A2T9ZLG3"/>
<organism evidence="7 8">
    <name type="scientific">Smittium megazygosporum</name>
    <dbReference type="NCBI Taxonomy" id="133381"/>
    <lineage>
        <taxon>Eukaryota</taxon>
        <taxon>Fungi</taxon>
        <taxon>Fungi incertae sedis</taxon>
        <taxon>Zoopagomycota</taxon>
        <taxon>Kickxellomycotina</taxon>
        <taxon>Harpellomycetes</taxon>
        <taxon>Harpellales</taxon>
        <taxon>Legeriomycetaceae</taxon>
        <taxon>Smittium</taxon>
    </lineage>
</organism>
<evidence type="ECO:0000256" key="4">
    <source>
        <dbReference type="ARBA" id="ARBA00023136"/>
    </source>
</evidence>
<dbReference type="OrthoDB" id="448280at2759"/>
<dbReference type="PANTHER" id="PTHR11040">
    <property type="entry name" value="ZINC/IRON TRANSPORTER"/>
    <property type="match status" value="1"/>
</dbReference>
<protein>
    <recommendedName>
        <fullName evidence="9">Zinc/iron permease</fullName>
    </recommendedName>
</protein>
<feature type="transmembrane region" description="Helical" evidence="5">
    <location>
        <begin position="72"/>
        <end position="92"/>
    </location>
</feature>
<dbReference type="EMBL" id="MBFS01000006">
    <property type="protein sequence ID" value="PVV05428.1"/>
    <property type="molecule type" value="Genomic_DNA"/>
</dbReference>
<dbReference type="Pfam" id="PF02535">
    <property type="entry name" value="Zip"/>
    <property type="match status" value="1"/>
</dbReference>
<evidence type="ECO:0000256" key="5">
    <source>
        <dbReference type="SAM" id="Phobius"/>
    </source>
</evidence>
<keyword evidence="2 5" id="KW-0812">Transmembrane</keyword>
<evidence type="ECO:0000256" key="6">
    <source>
        <dbReference type="SAM" id="SignalP"/>
    </source>
</evidence>
<feature type="signal peptide" evidence="6">
    <location>
        <begin position="1"/>
        <end position="22"/>
    </location>
</feature>
<evidence type="ECO:0000313" key="8">
    <source>
        <dbReference type="Proteomes" id="UP000245609"/>
    </source>
</evidence>
<gene>
    <name evidence="7" type="ORF">BB560_000060</name>
</gene>
<feature type="transmembrane region" description="Helical" evidence="5">
    <location>
        <begin position="380"/>
        <end position="399"/>
    </location>
</feature>
<evidence type="ECO:0000256" key="2">
    <source>
        <dbReference type="ARBA" id="ARBA00022692"/>
    </source>
</evidence>
<dbReference type="GO" id="GO:0005385">
    <property type="term" value="F:zinc ion transmembrane transporter activity"/>
    <property type="evidence" value="ECO:0007669"/>
    <property type="project" value="TreeGrafter"/>
</dbReference>
<evidence type="ECO:0008006" key="9">
    <source>
        <dbReference type="Google" id="ProtNLM"/>
    </source>
</evidence>
<evidence type="ECO:0000256" key="3">
    <source>
        <dbReference type="ARBA" id="ARBA00022989"/>
    </source>
</evidence>
<dbReference type="InterPro" id="IPR003689">
    <property type="entry name" value="ZIP"/>
</dbReference>
<evidence type="ECO:0000256" key="1">
    <source>
        <dbReference type="ARBA" id="ARBA00004141"/>
    </source>
</evidence>
<reference evidence="7 8" key="1">
    <citation type="journal article" date="2018" name="MBio">
        <title>Comparative Genomics Reveals the Core Gene Toolbox for the Fungus-Insect Symbiosis.</title>
        <authorList>
            <person name="Wang Y."/>
            <person name="Stata M."/>
            <person name="Wang W."/>
            <person name="Stajich J.E."/>
            <person name="White M.M."/>
            <person name="Moncalvo J.M."/>
        </authorList>
    </citation>
    <scope>NUCLEOTIDE SEQUENCE [LARGE SCALE GENOMIC DNA]</scope>
    <source>
        <strain evidence="7 8">SC-DP-2</strain>
    </source>
</reference>
<keyword evidence="8" id="KW-1185">Reference proteome</keyword>
<feature type="transmembrane region" description="Helical" evidence="5">
    <location>
        <begin position="338"/>
        <end position="359"/>
    </location>
</feature>
<comment type="subcellular location">
    <subcellularLocation>
        <location evidence="1">Membrane</location>
        <topology evidence="1">Multi-pass membrane protein</topology>
    </subcellularLocation>
</comment>
<accession>A0A2T9ZLG3</accession>
<keyword evidence="4 5" id="KW-0472">Membrane</keyword>
<feature type="transmembrane region" description="Helical" evidence="5">
    <location>
        <begin position="146"/>
        <end position="167"/>
    </location>
</feature>
<feature type="chain" id="PRO_5015551065" description="Zinc/iron permease" evidence="6">
    <location>
        <begin position="23"/>
        <end position="400"/>
    </location>
</feature>
<feature type="transmembrane region" description="Helical" evidence="5">
    <location>
        <begin position="303"/>
        <end position="326"/>
    </location>
</feature>
<name>A0A2T9ZLG3_9FUNG</name>
<evidence type="ECO:0000313" key="7">
    <source>
        <dbReference type="EMBL" id="PVV05428.1"/>
    </source>
</evidence>
<feature type="transmembrane region" description="Helical" evidence="5">
    <location>
        <begin position="233"/>
        <end position="256"/>
    </location>
</feature>
<sequence length="400" mass="43433">MTRLARLLTILTFLCFTYVTHASFIPSDTSSVGSSDRVIKRQHSHAQGSEEERDELQCTSVGIDEYNTKGQIISLFVILFVGGLGAFIPVIGHQFKALKLPSSILTFGKFFGIGVILSTAVIHIYASAQGFLSDECVSGKMGDYESWAGVLLIASIFLMQFIDFVVLKKTATDQAQVEQRINEDTKGDNNDESAHIHTSAASHAHLHSHNHSHTHMFATSDNTKSGYTSSKSVISTIVLEIGILFHSVIIGLTLGLTPSPSLLTFAIAIGFHQLFEGLAVGDRLSCAYTEHIAKFGGVSKKKLLLMFLGSFAYSISTPIGQIIGISVHSVLNLKSPTYLILLGVLEAISAGTLIYVALIHLISEEFSTQQFWVSSNARKAFCFLSMYFGAAVMALIGKWA</sequence>
<proteinExistence type="predicted"/>
<keyword evidence="3 5" id="KW-1133">Transmembrane helix</keyword>
<dbReference type="PANTHER" id="PTHR11040:SF44">
    <property type="entry name" value="PROTEIN ZNTC-RELATED"/>
    <property type="match status" value="1"/>
</dbReference>
<feature type="transmembrane region" description="Helical" evidence="5">
    <location>
        <begin position="262"/>
        <end position="282"/>
    </location>
</feature>
<dbReference type="AlphaFoldDB" id="A0A2T9ZLG3"/>
<dbReference type="Proteomes" id="UP000245609">
    <property type="component" value="Unassembled WGS sequence"/>
</dbReference>
<comment type="caution">
    <text evidence="7">The sequence shown here is derived from an EMBL/GenBank/DDBJ whole genome shotgun (WGS) entry which is preliminary data.</text>
</comment>